<proteinExistence type="inferred from homology"/>
<evidence type="ECO:0000256" key="5">
    <source>
        <dbReference type="ARBA" id="ARBA00022840"/>
    </source>
</evidence>
<dbReference type="InterPro" id="IPR022463">
    <property type="entry name" value="1-PFruKinase"/>
</dbReference>
<keyword evidence="5 7" id="KW-0067">ATP-binding</keyword>
<dbReference type="PIRSF" id="PIRSF000535">
    <property type="entry name" value="1PFK/6PFK/LacC"/>
    <property type="match status" value="1"/>
</dbReference>
<dbReference type="Pfam" id="PF00294">
    <property type="entry name" value="PfkB"/>
    <property type="match status" value="1"/>
</dbReference>
<evidence type="ECO:0000313" key="11">
    <source>
        <dbReference type="Proteomes" id="UP000831537"/>
    </source>
</evidence>
<gene>
    <name evidence="10" type="primary">pfkB</name>
    <name evidence="10" type="ORF">MUN87_11135</name>
</gene>
<dbReference type="Gene3D" id="3.40.1190.20">
    <property type="match status" value="1"/>
</dbReference>
<evidence type="ECO:0000313" key="10">
    <source>
        <dbReference type="EMBL" id="UOQ83324.1"/>
    </source>
</evidence>
<dbReference type="EC" id="2.7.1.144" evidence="7"/>
<comment type="catalytic activity">
    <reaction evidence="6 8">
        <text>beta-D-fructose 1-phosphate + ATP = beta-D-fructose 1,6-bisphosphate + ADP + H(+)</text>
        <dbReference type="Rhea" id="RHEA:14213"/>
        <dbReference type="ChEBI" id="CHEBI:15378"/>
        <dbReference type="ChEBI" id="CHEBI:30616"/>
        <dbReference type="ChEBI" id="CHEBI:32966"/>
        <dbReference type="ChEBI" id="CHEBI:138881"/>
        <dbReference type="ChEBI" id="CHEBI:456216"/>
        <dbReference type="EC" id="2.7.1.56"/>
    </reaction>
</comment>
<protein>
    <recommendedName>
        <fullName evidence="7">Tagatose-6-phosphate kinase</fullName>
        <ecNumber evidence="7">2.7.1.144</ecNumber>
    </recommendedName>
</protein>
<dbReference type="PROSITE" id="PS00583">
    <property type="entry name" value="PFKB_KINASES_1"/>
    <property type="match status" value="1"/>
</dbReference>
<organism evidence="10 11">
    <name type="scientific">Gracilibacillus salinarum</name>
    <dbReference type="NCBI Taxonomy" id="2932255"/>
    <lineage>
        <taxon>Bacteria</taxon>
        <taxon>Bacillati</taxon>
        <taxon>Bacillota</taxon>
        <taxon>Bacilli</taxon>
        <taxon>Bacillales</taxon>
        <taxon>Bacillaceae</taxon>
        <taxon>Gracilibacillus</taxon>
    </lineage>
</organism>
<dbReference type="InterPro" id="IPR002173">
    <property type="entry name" value="Carboh/pur_kinase_PfkB_CS"/>
</dbReference>
<keyword evidence="7" id="KW-0423">Lactose metabolism</keyword>
<dbReference type="GO" id="GO:0008662">
    <property type="term" value="F:1-phosphofructokinase activity"/>
    <property type="evidence" value="ECO:0007669"/>
    <property type="project" value="UniProtKB-EC"/>
</dbReference>
<sequence>MIYTITLNPAIDYVVKVNSFEKGGINRSQYDYKEAGGKGINVSRVLQQFGQASTALGFVGGFTGKFITDSLTEMKIPYDFVQLQQDTRINMKIKTETDETEVNGLSPTIGEAEYQALLAKLKHLNEGDIVVLAGSLPHSLYKAVYREMVSLLHEQGALAVLDTSGTPLKEAIQASPAFIKPNHHELAELFEEEVREDHDIVRLANRLHQENGINHVLVSMANAGAIYVGDGGIFKLHAPKGKAVHSVGAGDSAVAGFIYKWNDTKDARKAATYAIAAGSATAFSKTLCTQAETDVLLEQVEVIDLSQR</sequence>
<comment type="function">
    <text evidence="8">Catalyzes the ATP-dependent phosphorylation of fructose-l-phosphate to fructose-l,6-bisphosphate.</text>
</comment>
<dbReference type="SUPFAM" id="SSF53613">
    <property type="entry name" value="Ribokinase-like"/>
    <property type="match status" value="1"/>
</dbReference>
<dbReference type="EMBL" id="CP095071">
    <property type="protein sequence ID" value="UOQ83324.1"/>
    <property type="molecule type" value="Genomic_DNA"/>
</dbReference>
<comment type="similarity">
    <text evidence="1">Belongs to the carbohydrate kinase pfkB family.</text>
</comment>
<reference evidence="10 11" key="1">
    <citation type="submission" date="2022-04" db="EMBL/GenBank/DDBJ databases">
        <title>Gracilibacillus sp. isolated from saltern.</title>
        <authorList>
            <person name="Won M."/>
            <person name="Lee C.-M."/>
            <person name="Woen H.-Y."/>
            <person name="Kwon S.-W."/>
        </authorList>
    </citation>
    <scope>NUCLEOTIDE SEQUENCE [LARGE SCALE GENOMIC DNA]</scope>
    <source>
        <strain evidence="10 11">SSPM10-3</strain>
    </source>
</reference>
<name>A0ABY4GGP8_9BACI</name>
<dbReference type="CDD" id="cd01164">
    <property type="entry name" value="FruK_PfkB_like"/>
    <property type="match status" value="1"/>
</dbReference>
<comment type="pathway">
    <text evidence="7">Carbohydrate metabolism; D-tagatose 6-phosphate degradation; D-glyceraldehyde 3-phosphate and glycerone phosphate from D-tagatose 6-phosphate: step 1/2.</text>
</comment>
<dbReference type="InterPro" id="IPR011611">
    <property type="entry name" value="PfkB_dom"/>
</dbReference>
<dbReference type="InterPro" id="IPR029056">
    <property type="entry name" value="Ribokinase-like"/>
</dbReference>
<evidence type="ECO:0000256" key="7">
    <source>
        <dbReference type="PIRNR" id="PIRNR000535"/>
    </source>
</evidence>
<feature type="domain" description="Carbohydrate kinase PfkB" evidence="9">
    <location>
        <begin position="10"/>
        <end position="290"/>
    </location>
</feature>
<comment type="similarity">
    <text evidence="7">Belongs to the carbohydrate kinase PfkB family. LacC subfamily.</text>
</comment>
<evidence type="ECO:0000256" key="4">
    <source>
        <dbReference type="ARBA" id="ARBA00022777"/>
    </source>
</evidence>
<dbReference type="NCBIfam" id="TIGR03828">
    <property type="entry name" value="pfkB"/>
    <property type="match status" value="1"/>
</dbReference>
<evidence type="ECO:0000256" key="1">
    <source>
        <dbReference type="ARBA" id="ARBA00005380"/>
    </source>
</evidence>
<evidence type="ECO:0000256" key="3">
    <source>
        <dbReference type="ARBA" id="ARBA00022741"/>
    </source>
</evidence>
<dbReference type="RefSeq" id="WP_244740125.1">
    <property type="nucleotide sequence ID" value="NZ_CP095071.1"/>
</dbReference>
<keyword evidence="2 7" id="KW-0808">Transferase</keyword>
<dbReference type="Proteomes" id="UP000831537">
    <property type="component" value="Chromosome"/>
</dbReference>
<evidence type="ECO:0000256" key="6">
    <source>
        <dbReference type="ARBA" id="ARBA00047745"/>
    </source>
</evidence>
<evidence type="ECO:0000259" key="9">
    <source>
        <dbReference type="Pfam" id="PF00294"/>
    </source>
</evidence>
<dbReference type="NCBIfam" id="TIGR03168">
    <property type="entry name" value="1-PFK"/>
    <property type="match status" value="1"/>
</dbReference>
<evidence type="ECO:0000256" key="8">
    <source>
        <dbReference type="RuleBase" id="RU369061"/>
    </source>
</evidence>
<dbReference type="InterPro" id="IPR017583">
    <property type="entry name" value="Tagatose/fructose_Pkinase"/>
</dbReference>
<evidence type="ECO:0000256" key="2">
    <source>
        <dbReference type="ARBA" id="ARBA00022679"/>
    </source>
</evidence>
<dbReference type="PANTHER" id="PTHR46566">
    <property type="entry name" value="1-PHOSPHOFRUCTOKINASE-RELATED"/>
    <property type="match status" value="1"/>
</dbReference>
<keyword evidence="11" id="KW-1185">Reference proteome</keyword>
<keyword evidence="3 7" id="KW-0547">Nucleotide-binding</keyword>
<keyword evidence="4 8" id="KW-0418">Kinase</keyword>
<comment type="catalytic activity">
    <reaction evidence="7">
        <text>D-tagatofuranose 6-phosphate + ATP = D-tagatofuranose 1,6-bisphosphate + ADP + H(+)</text>
        <dbReference type="Rhea" id="RHEA:12420"/>
        <dbReference type="ChEBI" id="CHEBI:15378"/>
        <dbReference type="ChEBI" id="CHEBI:30616"/>
        <dbReference type="ChEBI" id="CHEBI:58694"/>
        <dbReference type="ChEBI" id="CHEBI:58695"/>
        <dbReference type="ChEBI" id="CHEBI:456216"/>
        <dbReference type="EC" id="2.7.1.144"/>
    </reaction>
</comment>
<accession>A0ABY4GGP8</accession>
<dbReference type="PANTHER" id="PTHR46566:SF1">
    <property type="entry name" value="1-PHOSPHOFRUCTOKINASE"/>
    <property type="match status" value="1"/>
</dbReference>